<proteinExistence type="predicted"/>
<evidence type="ECO:0000313" key="1">
    <source>
        <dbReference type="EMBL" id="SIM57076.1"/>
    </source>
</evidence>
<dbReference type="Proteomes" id="UP000185124">
    <property type="component" value="Unassembled WGS sequence"/>
</dbReference>
<accession>A0A1N5U969</accession>
<dbReference type="AlphaFoldDB" id="A0A1N5U969"/>
<reference evidence="2" key="1">
    <citation type="submission" date="2016-12" db="EMBL/GenBank/DDBJ databases">
        <authorList>
            <person name="Varghese N."/>
            <person name="Submissions S."/>
        </authorList>
    </citation>
    <scope>NUCLEOTIDE SEQUENCE [LARGE SCALE GENOMIC DNA]</scope>
    <source>
        <strain evidence="2">DSM 45599</strain>
    </source>
</reference>
<protein>
    <submittedName>
        <fullName evidence="1">Uncharacterized protein</fullName>
    </submittedName>
</protein>
<keyword evidence="2" id="KW-1185">Reference proteome</keyword>
<dbReference type="EMBL" id="FSQT01000001">
    <property type="protein sequence ID" value="SIM57076.1"/>
    <property type="molecule type" value="Genomic_DNA"/>
</dbReference>
<name>A0A1N5U969_9ACTN</name>
<sequence>MFAHPTSRPSQNHVIAIRNFATRTTPASGRRATPNAPLPSERLVTFAAKSRSSAVMSPERAAAMNVVSSSRCAVVFAGVRGTA</sequence>
<evidence type="ECO:0000313" key="2">
    <source>
        <dbReference type="Proteomes" id="UP000185124"/>
    </source>
</evidence>
<gene>
    <name evidence="1" type="ORF">SAMN04489832_0696</name>
</gene>
<organism evidence="1 2">
    <name type="scientific">Micromonospora cremea</name>
    <dbReference type="NCBI Taxonomy" id="709881"/>
    <lineage>
        <taxon>Bacteria</taxon>
        <taxon>Bacillati</taxon>
        <taxon>Actinomycetota</taxon>
        <taxon>Actinomycetes</taxon>
        <taxon>Micromonosporales</taxon>
        <taxon>Micromonosporaceae</taxon>
        <taxon>Micromonospora</taxon>
    </lineage>
</organism>